<accession>A0ABQ8I8K6</accession>
<keyword evidence="2" id="KW-1185">Reference proteome</keyword>
<dbReference type="Proteomes" id="UP000827721">
    <property type="component" value="Unassembled WGS sequence"/>
</dbReference>
<evidence type="ECO:0000313" key="1">
    <source>
        <dbReference type="EMBL" id="KAH7572975.1"/>
    </source>
</evidence>
<comment type="caution">
    <text evidence="1">The sequence shown here is derived from an EMBL/GenBank/DDBJ whole genome shotgun (WGS) entry which is preliminary data.</text>
</comment>
<organism evidence="1 2">
    <name type="scientific">Xanthoceras sorbifolium</name>
    <dbReference type="NCBI Taxonomy" id="99658"/>
    <lineage>
        <taxon>Eukaryota</taxon>
        <taxon>Viridiplantae</taxon>
        <taxon>Streptophyta</taxon>
        <taxon>Embryophyta</taxon>
        <taxon>Tracheophyta</taxon>
        <taxon>Spermatophyta</taxon>
        <taxon>Magnoliopsida</taxon>
        <taxon>eudicotyledons</taxon>
        <taxon>Gunneridae</taxon>
        <taxon>Pentapetalae</taxon>
        <taxon>rosids</taxon>
        <taxon>malvids</taxon>
        <taxon>Sapindales</taxon>
        <taxon>Sapindaceae</taxon>
        <taxon>Xanthoceroideae</taxon>
        <taxon>Xanthoceras</taxon>
    </lineage>
</organism>
<gene>
    <name evidence="1" type="ORF">JRO89_XS03G0044300</name>
</gene>
<reference evidence="1 2" key="1">
    <citation type="submission" date="2021-02" db="EMBL/GenBank/DDBJ databases">
        <title>Plant Genome Project.</title>
        <authorList>
            <person name="Zhang R.-G."/>
        </authorList>
    </citation>
    <scope>NUCLEOTIDE SEQUENCE [LARGE SCALE GENOMIC DNA]</scope>
    <source>
        <tissue evidence="1">Leaves</tissue>
    </source>
</reference>
<dbReference type="PANTHER" id="PTHR37984:SF5">
    <property type="entry name" value="PROTEIN NYNRIN-LIKE"/>
    <property type="match status" value="1"/>
</dbReference>
<dbReference type="InterPro" id="IPR050951">
    <property type="entry name" value="Retrovirus_Pol_polyprotein"/>
</dbReference>
<protein>
    <submittedName>
        <fullName evidence="1">Uncharacterized protein</fullName>
    </submittedName>
</protein>
<proteinExistence type="predicted"/>
<sequence length="278" mass="30948">MISETLVWLSKSLPSGGYKLECFGSGGGAMEVWIDQLGKLHILVGDGLRIQFLSDGGPLESSDGVAFQELLLRRVDYNLRHGDHKHSKLAKTRDYLYAKEPGRGNINGNLGLQKPNSNTAVGLTLPQAEFVYNGVVHSATGKSPFALVYMEPPKHVLDFAQLPKNSSSSVAATHMAEQVEGVHLEVKQKLEEANAKYKVTANKHRGHKVFQEGDMVIVFLRKERFPAQTYNKLKPKKYGLFRILINNAYVINLLEAMGIRNKSKHHCKYKHPTKADGN</sequence>
<name>A0ABQ8I8K6_9ROSI</name>
<dbReference type="EMBL" id="JAFEMO010000003">
    <property type="protein sequence ID" value="KAH7572975.1"/>
    <property type="molecule type" value="Genomic_DNA"/>
</dbReference>
<evidence type="ECO:0000313" key="2">
    <source>
        <dbReference type="Proteomes" id="UP000827721"/>
    </source>
</evidence>
<dbReference type="PANTHER" id="PTHR37984">
    <property type="entry name" value="PROTEIN CBG26694"/>
    <property type="match status" value="1"/>
</dbReference>